<comment type="caution">
    <text evidence="2">The sequence shown here is derived from an EMBL/GenBank/DDBJ whole genome shotgun (WGS) entry which is preliminary data.</text>
</comment>
<keyword evidence="1" id="KW-1133">Transmembrane helix</keyword>
<dbReference type="Proteomes" id="UP000092420">
    <property type="component" value="Unassembled WGS sequence"/>
</dbReference>
<accession>A0A150JAX7</accession>
<dbReference type="GO" id="GO:0005886">
    <property type="term" value="C:plasma membrane"/>
    <property type="evidence" value="ECO:0007669"/>
    <property type="project" value="InterPro"/>
</dbReference>
<reference evidence="2 4" key="1">
    <citation type="journal article" date="2016" name="ISME J.">
        <title>Chasing the elusive Euryarchaeota class WSA2: genomes reveal a uniquely fastidious methyl-reducing methanogen.</title>
        <authorList>
            <person name="Nobu M.K."/>
            <person name="Narihiro T."/>
            <person name="Kuroda K."/>
            <person name="Mei R."/>
            <person name="Liu W.T."/>
        </authorList>
    </citation>
    <scope>NUCLEOTIDE SEQUENCE [LARGE SCALE GENOMIC DNA]</scope>
    <source>
        <strain evidence="2">ADurb1013_Bin02101</strain>
        <strain evidence="3">ADurb1213_Bin02801</strain>
    </source>
</reference>
<name>A0A150JAX7_9EURY</name>
<evidence type="ECO:0000313" key="4">
    <source>
        <dbReference type="Proteomes" id="UP000092420"/>
    </source>
</evidence>
<organism evidence="2 4">
    <name type="scientific">Candidatus Methanofastidiosum methylothiophilum</name>
    <dbReference type="NCBI Taxonomy" id="1705564"/>
    <lineage>
        <taxon>Archaea</taxon>
        <taxon>Methanobacteriati</taxon>
        <taxon>Methanobacteriota</taxon>
        <taxon>Stenosarchaea group</taxon>
        <taxon>Candidatus Methanofastidiosia</taxon>
        <taxon>Candidatus Methanofastidiosales</taxon>
        <taxon>Candidatus Methanofastidiosaceae</taxon>
        <taxon>Candidatus Methanofastidiosum</taxon>
    </lineage>
</organism>
<dbReference type="PATRIC" id="fig|1706433.3.peg.1101"/>
<feature type="transmembrane region" description="Helical" evidence="1">
    <location>
        <begin position="116"/>
        <end position="135"/>
    </location>
</feature>
<dbReference type="PATRIC" id="fig|1706435.3.peg.418"/>
<gene>
    <name evidence="2" type="ORF">AN188_01097</name>
    <name evidence="3" type="ORF">APG09_00428</name>
</gene>
<keyword evidence="1" id="KW-0472">Membrane</keyword>
<protein>
    <submittedName>
        <fullName evidence="2">Thiamine transporter protein</fullName>
    </submittedName>
</protein>
<feature type="transmembrane region" description="Helical" evidence="1">
    <location>
        <begin position="38"/>
        <end position="56"/>
    </location>
</feature>
<sequence length="177" mass="19776">MVYTMKHKSMFTAREVSEMAIAIALSTVLSFIKVFQMPQGGSITAGSMIPIIYLALRNRPKVAITGAILYGLVQFMVEPFFVHPIQFLLDYPFAFGALGITTLIKKYPSVGASIGIVLRFICHFLSGFIFFGMYAPEGINPLYYSAIYNGSYLLPELIVTAIFIYILSKKKLIDVYK</sequence>
<feature type="transmembrane region" description="Helical" evidence="1">
    <location>
        <begin position="88"/>
        <end position="104"/>
    </location>
</feature>
<dbReference type="Pfam" id="PF09515">
    <property type="entry name" value="Thia_YuaJ"/>
    <property type="match status" value="1"/>
</dbReference>
<dbReference type="InterPro" id="IPR012651">
    <property type="entry name" value="Thia_Transptr_ThiT"/>
</dbReference>
<dbReference type="GO" id="GO:0015234">
    <property type="term" value="F:thiamine transmembrane transporter activity"/>
    <property type="evidence" value="ECO:0007669"/>
    <property type="project" value="InterPro"/>
</dbReference>
<dbReference type="Gene3D" id="1.10.1760.20">
    <property type="match status" value="1"/>
</dbReference>
<proteinExistence type="predicted"/>
<dbReference type="NCBIfam" id="TIGR02357">
    <property type="entry name" value="ECF_ThiT_YuaJ"/>
    <property type="match status" value="1"/>
</dbReference>
<evidence type="ECO:0000313" key="3">
    <source>
        <dbReference type="EMBL" id="KYC58406.1"/>
    </source>
</evidence>
<dbReference type="EMBL" id="LNJB01000014">
    <property type="protein sequence ID" value="KYC54350.1"/>
    <property type="molecule type" value="Genomic_DNA"/>
</dbReference>
<feature type="transmembrane region" description="Helical" evidence="1">
    <location>
        <begin position="147"/>
        <end position="167"/>
    </location>
</feature>
<feature type="transmembrane region" description="Helical" evidence="1">
    <location>
        <begin position="63"/>
        <end position="82"/>
    </location>
</feature>
<evidence type="ECO:0000256" key="1">
    <source>
        <dbReference type="SAM" id="Phobius"/>
    </source>
</evidence>
<keyword evidence="1" id="KW-0812">Transmembrane</keyword>
<accession>A0A150JHN0</accession>
<evidence type="ECO:0000313" key="2">
    <source>
        <dbReference type="EMBL" id="KYC54350.1"/>
    </source>
</evidence>
<accession>A0A150JMF1</accession>
<dbReference type="AlphaFoldDB" id="A0A150JAX7"/>
<dbReference type="EMBL" id="LNJE01000003">
    <property type="protein sequence ID" value="KYC58406.1"/>
    <property type="molecule type" value="Genomic_DNA"/>
</dbReference>